<keyword evidence="2" id="KW-1185">Reference proteome</keyword>
<gene>
    <name evidence="1" type="ORF">POPTR_001G124150v4</name>
</gene>
<reference evidence="1 2" key="1">
    <citation type="journal article" date="2006" name="Science">
        <title>The genome of black cottonwood, Populus trichocarpa (Torr. &amp; Gray).</title>
        <authorList>
            <person name="Tuskan G.A."/>
            <person name="Difazio S."/>
            <person name="Jansson S."/>
            <person name="Bohlmann J."/>
            <person name="Grigoriev I."/>
            <person name="Hellsten U."/>
            <person name="Putnam N."/>
            <person name="Ralph S."/>
            <person name="Rombauts S."/>
            <person name="Salamov A."/>
            <person name="Schein J."/>
            <person name="Sterck L."/>
            <person name="Aerts A."/>
            <person name="Bhalerao R.R."/>
            <person name="Bhalerao R.P."/>
            <person name="Blaudez D."/>
            <person name="Boerjan W."/>
            <person name="Brun A."/>
            <person name="Brunner A."/>
            <person name="Busov V."/>
            <person name="Campbell M."/>
            <person name="Carlson J."/>
            <person name="Chalot M."/>
            <person name="Chapman J."/>
            <person name="Chen G.L."/>
            <person name="Cooper D."/>
            <person name="Coutinho P.M."/>
            <person name="Couturier J."/>
            <person name="Covert S."/>
            <person name="Cronk Q."/>
            <person name="Cunningham R."/>
            <person name="Davis J."/>
            <person name="Degroeve S."/>
            <person name="Dejardin A."/>
            <person name="Depamphilis C."/>
            <person name="Detter J."/>
            <person name="Dirks B."/>
            <person name="Dubchak I."/>
            <person name="Duplessis S."/>
            <person name="Ehlting J."/>
            <person name="Ellis B."/>
            <person name="Gendler K."/>
            <person name="Goodstein D."/>
            <person name="Gribskov M."/>
            <person name="Grimwood J."/>
            <person name="Groover A."/>
            <person name="Gunter L."/>
            <person name="Hamberger B."/>
            <person name="Heinze B."/>
            <person name="Helariutta Y."/>
            <person name="Henrissat B."/>
            <person name="Holligan D."/>
            <person name="Holt R."/>
            <person name="Huang W."/>
            <person name="Islam-Faridi N."/>
            <person name="Jones S."/>
            <person name="Jones-Rhoades M."/>
            <person name="Jorgensen R."/>
            <person name="Joshi C."/>
            <person name="Kangasjarvi J."/>
            <person name="Karlsson J."/>
            <person name="Kelleher C."/>
            <person name="Kirkpatrick R."/>
            <person name="Kirst M."/>
            <person name="Kohler A."/>
            <person name="Kalluri U."/>
            <person name="Larimer F."/>
            <person name="Leebens-Mack J."/>
            <person name="Leple J.C."/>
            <person name="Locascio P."/>
            <person name="Lou Y."/>
            <person name="Lucas S."/>
            <person name="Martin F."/>
            <person name="Montanini B."/>
            <person name="Napoli C."/>
            <person name="Nelson D.R."/>
            <person name="Nelson C."/>
            <person name="Nieminen K."/>
            <person name="Nilsson O."/>
            <person name="Pereda V."/>
            <person name="Peter G."/>
            <person name="Philippe R."/>
            <person name="Pilate G."/>
            <person name="Poliakov A."/>
            <person name="Razumovskaya J."/>
            <person name="Richardson P."/>
            <person name="Rinaldi C."/>
            <person name="Ritland K."/>
            <person name="Rouze P."/>
            <person name="Ryaboy D."/>
            <person name="Schmutz J."/>
            <person name="Schrader J."/>
            <person name="Segerman B."/>
            <person name="Shin H."/>
            <person name="Siddiqui A."/>
            <person name="Sterky F."/>
            <person name="Terry A."/>
            <person name="Tsai C.J."/>
            <person name="Uberbacher E."/>
            <person name="Unneberg P."/>
            <person name="Vahala J."/>
            <person name="Wall K."/>
            <person name="Wessler S."/>
            <person name="Yang G."/>
            <person name="Yin T."/>
            <person name="Douglas C."/>
            <person name="Marra M."/>
            <person name="Sandberg G."/>
            <person name="Van de Peer Y."/>
            <person name="Rokhsar D."/>
        </authorList>
    </citation>
    <scope>NUCLEOTIDE SEQUENCE [LARGE SCALE GENOMIC DNA]</scope>
    <source>
        <strain evidence="2">cv. Nisqually</strain>
    </source>
</reference>
<evidence type="ECO:0000313" key="1">
    <source>
        <dbReference type="EMBL" id="KAI9401449.1"/>
    </source>
</evidence>
<sequence length="61" mass="7127">MPPYQQQMTSVTVLAIALFTKLPQRAIRRARISLLEQRAGMLTFIRGSKSKEKRLKFFLFL</sequence>
<dbReference type="Proteomes" id="UP000006729">
    <property type="component" value="Chromosome 1"/>
</dbReference>
<comment type="caution">
    <text evidence="1">The sequence shown here is derived from an EMBL/GenBank/DDBJ whole genome shotgun (WGS) entry which is preliminary data.</text>
</comment>
<dbReference type="EMBL" id="CM009290">
    <property type="protein sequence ID" value="KAI9401449.1"/>
    <property type="molecule type" value="Genomic_DNA"/>
</dbReference>
<proteinExistence type="predicted"/>
<name>A0ACC0TJ65_POPTR</name>
<accession>A0ACC0TJ65</accession>
<organism evidence="1 2">
    <name type="scientific">Populus trichocarpa</name>
    <name type="common">Western balsam poplar</name>
    <name type="synonym">Populus balsamifera subsp. trichocarpa</name>
    <dbReference type="NCBI Taxonomy" id="3694"/>
    <lineage>
        <taxon>Eukaryota</taxon>
        <taxon>Viridiplantae</taxon>
        <taxon>Streptophyta</taxon>
        <taxon>Embryophyta</taxon>
        <taxon>Tracheophyta</taxon>
        <taxon>Spermatophyta</taxon>
        <taxon>Magnoliopsida</taxon>
        <taxon>eudicotyledons</taxon>
        <taxon>Gunneridae</taxon>
        <taxon>Pentapetalae</taxon>
        <taxon>rosids</taxon>
        <taxon>fabids</taxon>
        <taxon>Malpighiales</taxon>
        <taxon>Salicaceae</taxon>
        <taxon>Saliceae</taxon>
        <taxon>Populus</taxon>
    </lineage>
</organism>
<evidence type="ECO:0000313" key="2">
    <source>
        <dbReference type="Proteomes" id="UP000006729"/>
    </source>
</evidence>
<protein>
    <submittedName>
        <fullName evidence="1">Uncharacterized protein</fullName>
    </submittedName>
</protein>